<keyword evidence="1" id="KW-0732">Signal</keyword>
<sequence>MSNISRRTFFKGAALAGLAGGTGAWLLSGQQPSVNALEDLLENALTDLPAASLSAALIKNGELVWGKGFGYQDLESRVPATMDSIWPTLGSVSKLVTWTALMQLVEQGKVRLDDDASEHLGFTLRNPHFPDTLITPYHLLTHSSSLSTRRMTSAPDSMADFFCKQDSADLQTWVTTNLSPQGAQYNPDLAFDPYRPGDFSHVTPDPIGVISGYSSLNTMVAAYLIEQVSRLSFEDYARQFIFAPLGLKDIGWQKAELDQQKIMTPYEAKNSPRAPIMAVFTHQMKDRGYLSRTAVSADDHKTYFAFDDCNYFSPFNAAALLGSSTTAFVTLMRSFLPQDKTAPALLKRETLARMWQVQRHDPSTGSTLGLGWFQFKSPRYGTFWGHDGGGPGIISRVMIDPESGNGVVLLINNFFVDFRQRAYLLDQLCASLKAV</sequence>
<dbReference type="PANTHER" id="PTHR46825:SF9">
    <property type="entry name" value="BETA-LACTAMASE-RELATED DOMAIN-CONTAINING PROTEIN"/>
    <property type="match status" value="1"/>
</dbReference>
<evidence type="ECO:0000256" key="1">
    <source>
        <dbReference type="ARBA" id="ARBA00022729"/>
    </source>
</evidence>
<name>A0A066RMU8_9GAMM</name>
<dbReference type="InterPro" id="IPR012338">
    <property type="entry name" value="Beta-lactam/transpept-like"/>
</dbReference>
<dbReference type="Pfam" id="PF00144">
    <property type="entry name" value="Beta-lactamase"/>
    <property type="match status" value="1"/>
</dbReference>
<comment type="caution">
    <text evidence="3">The sequence shown here is derived from an EMBL/GenBank/DDBJ whole genome shotgun (WGS) entry which is preliminary data.</text>
</comment>
<dbReference type="Proteomes" id="UP000027192">
    <property type="component" value="Unassembled WGS sequence"/>
</dbReference>
<dbReference type="EMBL" id="JMIB01000018">
    <property type="protein sequence ID" value="KDM91760.1"/>
    <property type="molecule type" value="Genomic_DNA"/>
</dbReference>
<keyword evidence="4" id="KW-1185">Reference proteome</keyword>
<proteinExistence type="predicted"/>
<gene>
    <name evidence="3" type="ORF">EA58_09620</name>
</gene>
<protein>
    <recommendedName>
        <fullName evidence="2">Beta-lactamase-related domain-containing protein</fullName>
    </recommendedName>
</protein>
<dbReference type="AlphaFoldDB" id="A0A066RMU8"/>
<evidence type="ECO:0000313" key="4">
    <source>
        <dbReference type="Proteomes" id="UP000027192"/>
    </source>
</evidence>
<dbReference type="STRING" id="1654360.EA58_09620"/>
<evidence type="ECO:0000313" key="3">
    <source>
        <dbReference type="EMBL" id="KDM91760.1"/>
    </source>
</evidence>
<dbReference type="PANTHER" id="PTHR46825">
    <property type="entry name" value="D-ALANYL-D-ALANINE-CARBOXYPEPTIDASE/ENDOPEPTIDASE AMPH"/>
    <property type="match status" value="1"/>
</dbReference>
<accession>A0A066RMU8</accession>
<dbReference type="OrthoDB" id="5705574at2"/>
<dbReference type="InterPro" id="IPR019546">
    <property type="entry name" value="TAT_signal_bac_arc"/>
</dbReference>
<reference evidence="3 4" key="1">
    <citation type="submission" date="2014-04" db="EMBL/GenBank/DDBJ databases">
        <title>Draft genome sequence of Photobacterium halotolerans S2753: a solonamide, ngercheumicin and holomycin producer.</title>
        <authorList>
            <person name="Machado H.R."/>
            <person name="Gram L."/>
        </authorList>
    </citation>
    <scope>NUCLEOTIDE SEQUENCE [LARGE SCALE GENOMIC DNA]</scope>
    <source>
        <strain evidence="3 4">S2753</strain>
    </source>
</reference>
<dbReference type="RefSeq" id="WP_036751657.1">
    <property type="nucleotide sequence ID" value="NZ_JAGSGC010000001.1"/>
</dbReference>
<dbReference type="InterPro" id="IPR001466">
    <property type="entry name" value="Beta-lactam-related"/>
</dbReference>
<dbReference type="InterPro" id="IPR050491">
    <property type="entry name" value="AmpC-like"/>
</dbReference>
<dbReference type="NCBIfam" id="TIGR01409">
    <property type="entry name" value="TAT_signal_seq"/>
    <property type="match status" value="1"/>
</dbReference>
<organism evidence="3 4">
    <name type="scientific">Photobacterium galatheae</name>
    <dbReference type="NCBI Taxonomy" id="1654360"/>
    <lineage>
        <taxon>Bacteria</taxon>
        <taxon>Pseudomonadati</taxon>
        <taxon>Pseudomonadota</taxon>
        <taxon>Gammaproteobacteria</taxon>
        <taxon>Vibrionales</taxon>
        <taxon>Vibrionaceae</taxon>
        <taxon>Photobacterium</taxon>
    </lineage>
</organism>
<dbReference type="Gene3D" id="3.40.710.10">
    <property type="entry name" value="DD-peptidase/beta-lactamase superfamily"/>
    <property type="match status" value="1"/>
</dbReference>
<dbReference type="InterPro" id="IPR006311">
    <property type="entry name" value="TAT_signal"/>
</dbReference>
<dbReference type="SUPFAM" id="SSF56601">
    <property type="entry name" value="beta-lactamase/transpeptidase-like"/>
    <property type="match status" value="1"/>
</dbReference>
<feature type="domain" description="Beta-lactamase-related" evidence="2">
    <location>
        <begin position="44"/>
        <end position="426"/>
    </location>
</feature>
<dbReference type="PROSITE" id="PS51318">
    <property type="entry name" value="TAT"/>
    <property type="match status" value="1"/>
</dbReference>
<evidence type="ECO:0000259" key="2">
    <source>
        <dbReference type="Pfam" id="PF00144"/>
    </source>
</evidence>